<accession>A0A1U7CY81</accession>
<dbReference type="InterPro" id="IPR000866">
    <property type="entry name" value="AhpC/TSA"/>
</dbReference>
<dbReference type="EMBL" id="CP019082">
    <property type="protein sequence ID" value="APW63907.1"/>
    <property type="molecule type" value="Genomic_DNA"/>
</dbReference>
<evidence type="ECO:0000259" key="6">
    <source>
        <dbReference type="PROSITE" id="PS51352"/>
    </source>
</evidence>
<dbReference type="CDD" id="cd02966">
    <property type="entry name" value="TlpA_like_family"/>
    <property type="match status" value="1"/>
</dbReference>
<dbReference type="PROSITE" id="PS51352">
    <property type="entry name" value="THIOREDOXIN_2"/>
    <property type="match status" value="1"/>
</dbReference>
<evidence type="ECO:0000256" key="2">
    <source>
        <dbReference type="ARBA" id="ARBA00022748"/>
    </source>
</evidence>
<evidence type="ECO:0000256" key="5">
    <source>
        <dbReference type="SAM" id="MobiDB-lite"/>
    </source>
</evidence>
<dbReference type="SUPFAM" id="SSF49452">
    <property type="entry name" value="Starch-binding domain-like"/>
    <property type="match status" value="1"/>
</dbReference>
<feature type="region of interest" description="Disordered" evidence="5">
    <location>
        <begin position="440"/>
        <end position="461"/>
    </location>
</feature>
<dbReference type="Gene3D" id="2.60.40.1120">
    <property type="entry name" value="Carboxypeptidase-like, regulatory domain"/>
    <property type="match status" value="1"/>
</dbReference>
<dbReference type="Pfam" id="PF00578">
    <property type="entry name" value="AhpC-TSA"/>
    <property type="match status" value="1"/>
</dbReference>
<dbReference type="GO" id="GO:0016209">
    <property type="term" value="F:antioxidant activity"/>
    <property type="evidence" value="ECO:0007669"/>
    <property type="project" value="InterPro"/>
</dbReference>
<feature type="domain" description="Thioredoxin" evidence="6">
    <location>
        <begin position="485"/>
        <end position="633"/>
    </location>
</feature>
<reference evidence="8" key="1">
    <citation type="submission" date="2016-12" db="EMBL/GenBank/DDBJ databases">
        <title>Comparative genomics of four Isosphaeraceae planctomycetes: a common pool of plasmids and glycoside hydrolase genes.</title>
        <authorList>
            <person name="Ivanova A."/>
        </authorList>
    </citation>
    <scope>NUCLEOTIDE SEQUENCE [LARGE SCALE GENOMIC DNA]</scope>
    <source>
        <strain evidence="8">PX4</strain>
    </source>
</reference>
<dbReference type="PROSITE" id="PS51257">
    <property type="entry name" value="PROKAR_LIPOPROTEIN"/>
    <property type="match status" value="1"/>
</dbReference>
<feature type="compositionally biased region" description="Basic and acidic residues" evidence="5">
    <location>
        <begin position="282"/>
        <end position="293"/>
    </location>
</feature>
<gene>
    <name evidence="7" type="primary">resA_21</name>
    <name evidence="7" type="ORF">BSF38_05494</name>
</gene>
<sequence length="651" mass="69391">MRFPRVTPGLLLLMSGLCGCSQTGALRPTEPDNIRTTASVGDKALPVVAGAPGGSLRADTADPELPRTAKGRISGRVYDEEGRPASNAMVRLAVGADPGGKAVFAKTDRSGAFTLGGLRPGSAYTVIAEYQGEQGMMSGRADADAPDTNVRIGLHLRDAGIGSGGDVRSAARPDRSNVKSISRIEDIDDEEEPRDDTAAVNREDLAPPASDAAVALSRGEPRLSRVSKTADPDLDLDRVEPRRGWSSGARSSKPPRAEKPADPVFEDDGESEEINPLPPAIEVDKVSDRREQPPVRTAARSRARRPSQVAEESPLAAEADSISDEEASGAVADAPRPLPDGFDKGSRTVRSQAFAPLLLDEPDAAPPKTASPARSRQRPRPRSVEVPDAPEDGDPQAFQAKRPTWSELALQAGAIPLDEAIEKTAARSVATTAARIQPVETSVNRPARRTEGDASLTAAPRSFGRKSLAPSLLPQSKNSPFCEFDASEQRLIDFALPDVSGRMVSIRSLDADLILLDFWGTWCDKCLTSIPHLKELQSTLGGKRLQVVGVACEQKPANERAAIVSKVAKKLDINYTVLTTAMDGTCQVQDAFQIRVYPTMILLDRDGRILCRQEGATAATLAKIDSYIAKNLDREPAASAVAIGAKPAVRR</sequence>
<feature type="region of interest" description="Disordered" evidence="5">
    <location>
        <begin position="158"/>
        <end position="398"/>
    </location>
</feature>
<dbReference type="Gene3D" id="3.40.30.10">
    <property type="entry name" value="Glutaredoxin"/>
    <property type="match status" value="1"/>
</dbReference>
<comment type="subcellular location">
    <subcellularLocation>
        <location evidence="1">Cell envelope</location>
    </subcellularLocation>
</comment>
<name>A0A1U7CY81_9BACT</name>
<keyword evidence="2" id="KW-0201">Cytochrome c-type biogenesis</keyword>
<feature type="compositionally biased region" description="Basic and acidic residues" evidence="5">
    <location>
        <begin position="195"/>
        <end position="205"/>
    </location>
</feature>
<dbReference type="GO" id="GO:0016491">
    <property type="term" value="F:oxidoreductase activity"/>
    <property type="evidence" value="ECO:0007669"/>
    <property type="project" value="InterPro"/>
</dbReference>
<dbReference type="GO" id="GO:0017004">
    <property type="term" value="P:cytochrome complex assembly"/>
    <property type="evidence" value="ECO:0007669"/>
    <property type="project" value="UniProtKB-KW"/>
</dbReference>
<dbReference type="STRING" id="1387353.BSF38_05494"/>
<dbReference type="InterPro" id="IPR013784">
    <property type="entry name" value="Carb-bd-like_fold"/>
</dbReference>
<dbReference type="KEGG" id="pbor:BSF38_05494"/>
<keyword evidence="4" id="KW-0676">Redox-active center</keyword>
<dbReference type="GO" id="GO:0030313">
    <property type="term" value="C:cell envelope"/>
    <property type="evidence" value="ECO:0007669"/>
    <property type="project" value="UniProtKB-SubCell"/>
</dbReference>
<feature type="compositionally biased region" description="Acidic residues" evidence="5">
    <location>
        <begin position="264"/>
        <end position="273"/>
    </location>
</feature>
<dbReference type="RefSeq" id="WP_083713603.1">
    <property type="nucleotide sequence ID" value="NZ_CP019082.1"/>
</dbReference>
<protein>
    <submittedName>
        <fullName evidence="7">Thiol-disulfide oxidoreductase ResA</fullName>
    </submittedName>
</protein>
<keyword evidence="8" id="KW-1185">Reference proteome</keyword>
<dbReference type="InterPro" id="IPR013766">
    <property type="entry name" value="Thioredoxin_domain"/>
</dbReference>
<dbReference type="Pfam" id="PF13620">
    <property type="entry name" value="CarboxypepD_reg"/>
    <property type="match status" value="1"/>
</dbReference>
<proteinExistence type="predicted"/>
<feature type="compositionally biased region" description="Basic and acidic residues" evidence="5">
    <location>
        <begin position="169"/>
        <end position="185"/>
    </location>
</feature>
<evidence type="ECO:0000256" key="4">
    <source>
        <dbReference type="ARBA" id="ARBA00023284"/>
    </source>
</evidence>
<evidence type="ECO:0000313" key="7">
    <source>
        <dbReference type="EMBL" id="APW63907.1"/>
    </source>
</evidence>
<feature type="compositionally biased region" description="Basic and acidic residues" evidence="5">
    <location>
        <begin position="219"/>
        <end position="243"/>
    </location>
</feature>
<evidence type="ECO:0000256" key="1">
    <source>
        <dbReference type="ARBA" id="ARBA00004196"/>
    </source>
</evidence>
<dbReference type="PANTHER" id="PTHR42852:SF6">
    <property type="entry name" value="THIOL:DISULFIDE INTERCHANGE PROTEIN DSBE"/>
    <property type="match status" value="1"/>
</dbReference>
<dbReference type="Proteomes" id="UP000186309">
    <property type="component" value="Chromosome"/>
</dbReference>
<keyword evidence="3" id="KW-1015">Disulfide bond</keyword>
<evidence type="ECO:0000256" key="3">
    <source>
        <dbReference type="ARBA" id="ARBA00023157"/>
    </source>
</evidence>
<organism evidence="7 8">
    <name type="scientific">Paludisphaera borealis</name>
    <dbReference type="NCBI Taxonomy" id="1387353"/>
    <lineage>
        <taxon>Bacteria</taxon>
        <taxon>Pseudomonadati</taxon>
        <taxon>Planctomycetota</taxon>
        <taxon>Planctomycetia</taxon>
        <taxon>Isosphaerales</taxon>
        <taxon>Isosphaeraceae</taxon>
        <taxon>Paludisphaera</taxon>
    </lineage>
</organism>
<dbReference type="SUPFAM" id="SSF52833">
    <property type="entry name" value="Thioredoxin-like"/>
    <property type="match status" value="1"/>
</dbReference>
<dbReference type="InterPro" id="IPR036249">
    <property type="entry name" value="Thioredoxin-like_sf"/>
</dbReference>
<dbReference type="PANTHER" id="PTHR42852">
    <property type="entry name" value="THIOL:DISULFIDE INTERCHANGE PROTEIN DSBE"/>
    <property type="match status" value="1"/>
</dbReference>
<dbReference type="AlphaFoldDB" id="A0A1U7CY81"/>
<dbReference type="OrthoDB" id="253395at2"/>
<dbReference type="InterPro" id="IPR050553">
    <property type="entry name" value="Thioredoxin_ResA/DsbE_sf"/>
</dbReference>
<evidence type="ECO:0000313" key="8">
    <source>
        <dbReference type="Proteomes" id="UP000186309"/>
    </source>
</evidence>
<dbReference type="GO" id="GO:0030246">
    <property type="term" value="F:carbohydrate binding"/>
    <property type="evidence" value="ECO:0007669"/>
    <property type="project" value="InterPro"/>
</dbReference>